<dbReference type="InterPro" id="IPR025851">
    <property type="entry name" value="SUKH-4"/>
</dbReference>
<proteinExistence type="predicted"/>
<evidence type="ECO:0000313" key="2">
    <source>
        <dbReference type="EMBL" id="PNE38658.1"/>
    </source>
</evidence>
<accession>A0A2N8PCA3</accession>
<dbReference type="RefSeq" id="WP_102925935.1">
    <property type="nucleotide sequence ID" value="NZ_LJSN01000003.1"/>
</dbReference>
<comment type="caution">
    <text evidence="2">The sequence shown here is derived from an EMBL/GenBank/DDBJ whole genome shotgun (WGS) entry which is preliminary data.</text>
</comment>
<dbReference type="Pfam" id="PF14435">
    <property type="entry name" value="SUKH-4"/>
    <property type="match status" value="1"/>
</dbReference>
<dbReference type="AlphaFoldDB" id="A0A2N8PCA3"/>
<name>A0A2N8PCA3_STRNR</name>
<evidence type="ECO:0008006" key="4">
    <source>
        <dbReference type="Google" id="ProtNLM"/>
    </source>
</evidence>
<feature type="region of interest" description="Disordered" evidence="1">
    <location>
        <begin position="1"/>
        <end position="20"/>
    </location>
</feature>
<gene>
    <name evidence="2" type="ORF">AOB60_32300</name>
</gene>
<reference evidence="3" key="1">
    <citation type="submission" date="2015-09" db="EMBL/GenBank/DDBJ databases">
        <authorList>
            <person name="Graham D.E."/>
            <person name="Mahan K.M."/>
            <person name="Klingeman D.M."/>
            <person name="Fida T."/>
            <person name="Giannone R.J."/>
            <person name="Hettich R.L."/>
            <person name="Parry R.J."/>
            <person name="Spain J.C."/>
        </authorList>
    </citation>
    <scope>NUCLEOTIDE SEQUENCE [LARGE SCALE GENOMIC DNA]</scope>
    <source>
        <strain evidence="3">JCM 4701</strain>
    </source>
</reference>
<sequence length="349" mass="37051">MNTQAQADPIAQPPVVGPGNTAVATYLDPSTGEETSLAKVSRPGLPPAEYQLFEELRRQGVDGATVRAVHTDLRPAMLPGGYTGDFVLRAFPNAAFSCTTDYGARPEERAAGIAGLLRHIETMHQLAGRQAPPQPHRAPVPQAVAPAPPLPAADLGAHLAEVFGPDGIRRPDAAALGATRLPEDIRTTLTEAGLPAQVPYFFTADDPAAPPAGGLFTDVATHLRETGTHAQPQILEILSGYVRLGTDGLYTVAVQCVAPEDDPSQLGTLWAVQPSTGGARFVNRSLAAHLRSLALLVTTRRQLAHLDPYAAGAAVAAFQEQLVALDPWSLDDADNWWSLVTEQMWHGLF</sequence>
<protein>
    <recommendedName>
        <fullName evidence="4">Nucleic acid/nucleotide deaminase of polymorphic system toxin</fullName>
    </recommendedName>
</protein>
<organism evidence="2 3">
    <name type="scientific">Streptomyces noursei</name>
    <name type="common">Streptomyces albulus</name>
    <dbReference type="NCBI Taxonomy" id="1971"/>
    <lineage>
        <taxon>Bacteria</taxon>
        <taxon>Bacillati</taxon>
        <taxon>Actinomycetota</taxon>
        <taxon>Actinomycetes</taxon>
        <taxon>Kitasatosporales</taxon>
        <taxon>Streptomycetaceae</taxon>
        <taxon>Streptomyces</taxon>
    </lineage>
</organism>
<dbReference type="EMBL" id="LJSN01000003">
    <property type="protein sequence ID" value="PNE38658.1"/>
    <property type="molecule type" value="Genomic_DNA"/>
</dbReference>
<dbReference type="Proteomes" id="UP000236047">
    <property type="component" value="Unassembled WGS sequence"/>
</dbReference>
<evidence type="ECO:0000313" key="3">
    <source>
        <dbReference type="Proteomes" id="UP000236047"/>
    </source>
</evidence>
<dbReference type="Pfam" id="PF14440">
    <property type="entry name" value="XOO_2897-deam"/>
    <property type="match status" value="1"/>
</dbReference>
<dbReference type="InterPro" id="IPR032722">
    <property type="entry name" value="Deaminase_XOO_2897"/>
</dbReference>
<evidence type="ECO:0000256" key="1">
    <source>
        <dbReference type="SAM" id="MobiDB-lite"/>
    </source>
</evidence>
<keyword evidence="3" id="KW-1185">Reference proteome</keyword>